<reference evidence="1" key="4">
    <citation type="submission" date="2024-05" db="EMBL/GenBank/DDBJ databases">
        <authorList>
            <person name="Sun Q."/>
            <person name="Zhou Y."/>
        </authorList>
    </citation>
    <scope>NUCLEOTIDE SEQUENCE</scope>
    <source>
        <strain evidence="1">CGMCC 1.11013</strain>
    </source>
</reference>
<keyword evidence="4" id="KW-1185">Reference proteome</keyword>
<dbReference type="OrthoDB" id="9131253at2"/>
<proteinExistence type="predicted"/>
<gene>
    <name evidence="2" type="ORF">BG57_23365</name>
    <name evidence="1" type="ORF">GCM10010985_28190</name>
</gene>
<accession>A0A069NFT6</accession>
<name>A0A069NFT6_9BURK</name>
<evidence type="ECO:0000313" key="2">
    <source>
        <dbReference type="EMBL" id="KDR27263.1"/>
    </source>
</evidence>
<dbReference type="Proteomes" id="UP000027439">
    <property type="component" value="Unassembled WGS sequence"/>
</dbReference>
<dbReference type="Proteomes" id="UP000597138">
    <property type="component" value="Unassembled WGS sequence"/>
</dbReference>
<sequence>MDTAAERNLIRDVSRDVLAQLAPNELPLFTTISAAWFADPQAAQKASRNGDAALGFGPDPFSVLFAPLVLQVVSELLPMLGNIALKATETVIGEEVSVAVRKMFRHGDADAPADAAPILTSKELGEVHRHVIAAGKRLRIEPAQAQRLADAVVAQFVMPDK</sequence>
<organism evidence="2 3">
    <name type="scientific">Caballeronia grimmiae</name>
    <dbReference type="NCBI Taxonomy" id="1071679"/>
    <lineage>
        <taxon>Bacteria</taxon>
        <taxon>Pseudomonadati</taxon>
        <taxon>Pseudomonadota</taxon>
        <taxon>Betaproteobacteria</taxon>
        <taxon>Burkholderiales</taxon>
        <taxon>Burkholderiaceae</taxon>
        <taxon>Caballeronia</taxon>
    </lineage>
</organism>
<dbReference type="AlphaFoldDB" id="A0A069NFT6"/>
<comment type="caution">
    <text evidence="2">The sequence shown here is derived from an EMBL/GenBank/DDBJ whole genome shotgun (WGS) entry which is preliminary data.</text>
</comment>
<evidence type="ECO:0000313" key="1">
    <source>
        <dbReference type="EMBL" id="GGD72061.1"/>
    </source>
</evidence>
<dbReference type="EMBL" id="JFHE01000044">
    <property type="protein sequence ID" value="KDR27263.1"/>
    <property type="molecule type" value="Genomic_DNA"/>
</dbReference>
<evidence type="ECO:0000313" key="3">
    <source>
        <dbReference type="Proteomes" id="UP000027439"/>
    </source>
</evidence>
<dbReference type="eggNOG" id="ENOG5033331">
    <property type="taxonomic scope" value="Bacteria"/>
</dbReference>
<dbReference type="RefSeq" id="WP_035969889.1">
    <property type="nucleotide sequence ID" value="NZ_BMEG01000004.1"/>
</dbReference>
<reference evidence="2 3" key="2">
    <citation type="submission" date="2014-03" db="EMBL/GenBank/DDBJ databases">
        <title>Draft Genome Sequences of Four Burkholderia Strains.</title>
        <authorList>
            <person name="Liu X.Y."/>
            <person name="Li C.X."/>
            <person name="Xu J.H."/>
        </authorList>
    </citation>
    <scope>NUCLEOTIDE SEQUENCE [LARGE SCALE GENOMIC DNA]</scope>
    <source>
        <strain evidence="2 3">R27</strain>
    </source>
</reference>
<dbReference type="STRING" id="1071679.BG57_23365"/>
<reference evidence="1" key="1">
    <citation type="journal article" date="2014" name="Int. J. Syst. Evol. Microbiol.">
        <title>Complete genome of a new Firmicutes species belonging to the dominant human colonic microbiota ('Ruminococcus bicirculans') reveals two chromosomes and a selective capacity to utilize plant glucans.</title>
        <authorList>
            <consortium name="NISC Comparative Sequencing Program"/>
            <person name="Wegmann U."/>
            <person name="Louis P."/>
            <person name="Goesmann A."/>
            <person name="Henrissat B."/>
            <person name="Duncan S.H."/>
            <person name="Flint H.J."/>
        </authorList>
    </citation>
    <scope>NUCLEOTIDE SEQUENCE</scope>
    <source>
        <strain evidence="1">CGMCC 1.11013</strain>
    </source>
</reference>
<reference evidence="4" key="3">
    <citation type="journal article" date="2019" name="Int. J. Syst. Evol. Microbiol.">
        <title>The Global Catalogue of Microorganisms (GCM) 10K type strain sequencing project: providing services to taxonomists for standard genome sequencing and annotation.</title>
        <authorList>
            <consortium name="The Broad Institute Genomics Platform"/>
            <consortium name="The Broad Institute Genome Sequencing Center for Infectious Disease"/>
            <person name="Wu L."/>
            <person name="Ma J."/>
        </authorList>
    </citation>
    <scope>NUCLEOTIDE SEQUENCE [LARGE SCALE GENOMIC DNA]</scope>
    <source>
        <strain evidence="4">CGMCC 1.11013</strain>
    </source>
</reference>
<evidence type="ECO:0000313" key="4">
    <source>
        <dbReference type="Proteomes" id="UP000597138"/>
    </source>
</evidence>
<protein>
    <submittedName>
        <fullName evidence="2">Uncharacterized protein</fullName>
    </submittedName>
</protein>
<dbReference type="EMBL" id="BMEG01000004">
    <property type="protein sequence ID" value="GGD72061.1"/>
    <property type="molecule type" value="Genomic_DNA"/>
</dbReference>